<dbReference type="Pfam" id="PF06123">
    <property type="entry name" value="CreD"/>
    <property type="match status" value="1"/>
</dbReference>
<organism evidence="2 3">
    <name type="scientific">Lacunisphaera limnophila</name>
    <dbReference type="NCBI Taxonomy" id="1838286"/>
    <lineage>
        <taxon>Bacteria</taxon>
        <taxon>Pseudomonadati</taxon>
        <taxon>Verrucomicrobiota</taxon>
        <taxon>Opitutia</taxon>
        <taxon>Opitutales</taxon>
        <taxon>Opitutaceae</taxon>
        <taxon>Lacunisphaera</taxon>
    </lineage>
</organism>
<feature type="transmembrane region" description="Helical" evidence="1">
    <location>
        <begin position="20"/>
        <end position="41"/>
    </location>
</feature>
<dbReference type="EMBL" id="CP016094">
    <property type="protein sequence ID" value="AOS43487.1"/>
    <property type="molecule type" value="Genomic_DNA"/>
</dbReference>
<dbReference type="KEGG" id="obg:Verru16b_00532"/>
<dbReference type="Proteomes" id="UP000095228">
    <property type="component" value="Chromosome"/>
</dbReference>
<dbReference type="AlphaFoldDB" id="A0A1D8ARI0"/>
<feature type="transmembrane region" description="Helical" evidence="1">
    <location>
        <begin position="95"/>
        <end position="112"/>
    </location>
</feature>
<dbReference type="PANTHER" id="PTHR30092">
    <property type="entry name" value="INNER MEMBRANE PROTEIN CRED"/>
    <property type="match status" value="1"/>
</dbReference>
<dbReference type="OrthoDB" id="9791851at2"/>
<dbReference type="GO" id="GO:0005886">
    <property type="term" value="C:plasma membrane"/>
    <property type="evidence" value="ECO:0007669"/>
    <property type="project" value="TreeGrafter"/>
</dbReference>
<feature type="transmembrane region" description="Helical" evidence="1">
    <location>
        <begin position="170"/>
        <end position="191"/>
    </location>
</feature>
<gene>
    <name evidence="2" type="primary">creD</name>
    <name evidence="2" type="ORF">Verru16b_00532</name>
</gene>
<name>A0A1D8ARI0_9BACT</name>
<evidence type="ECO:0000313" key="3">
    <source>
        <dbReference type="Proteomes" id="UP000095228"/>
    </source>
</evidence>
<feature type="transmembrane region" description="Helical" evidence="1">
    <location>
        <begin position="118"/>
        <end position="138"/>
    </location>
</feature>
<protein>
    <submittedName>
        <fullName evidence="2">Inner membrane protein CreD</fullName>
    </submittedName>
</protein>
<dbReference type="PANTHER" id="PTHR30092:SF0">
    <property type="entry name" value="INNER MEMBRANE PROTEIN CRED"/>
    <property type="match status" value="1"/>
</dbReference>
<keyword evidence="1" id="KW-0472">Membrane</keyword>
<evidence type="ECO:0000256" key="1">
    <source>
        <dbReference type="SAM" id="Phobius"/>
    </source>
</evidence>
<proteinExistence type="predicted"/>
<dbReference type="STRING" id="1838286.Verru16b_00532"/>
<reference evidence="2 3" key="1">
    <citation type="submission" date="2016-06" db="EMBL/GenBank/DDBJ databases">
        <title>Three novel species with peptidoglycan cell walls form the new genus Lacunisphaera gen. nov. in the family Opitutaceae of the verrucomicrobial subdivision 4.</title>
        <authorList>
            <person name="Rast P."/>
            <person name="Gloeckner I."/>
            <person name="Jogler M."/>
            <person name="Boedeker C."/>
            <person name="Jeske O."/>
            <person name="Wiegand S."/>
            <person name="Reinhardt R."/>
            <person name="Schumann P."/>
            <person name="Rohde M."/>
            <person name="Spring S."/>
            <person name="Gloeckner F.O."/>
            <person name="Jogler C."/>
        </authorList>
    </citation>
    <scope>NUCLEOTIDE SEQUENCE [LARGE SCALE GENOMIC DNA]</scope>
    <source>
        <strain evidence="2 3">IG16b</strain>
    </source>
</reference>
<feature type="transmembrane region" description="Helical" evidence="1">
    <location>
        <begin position="145"/>
        <end position="164"/>
    </location>
</feature>
<accession>A0A1D8ARI0</accession>
<dbReference type="RefSeq" id="WP_157772140.1">
    <property type="nucleotide sequence ID" value="NZ_CP016094.1"/>
</dbReference>
<evidence type="ECO:0000313" key="2">
    <source>
        <dbReference type="EMBL" id="AOS43487.1"/>
    </source>
</evidence>
<feature type="transmembrane region" description="Helical" evidence="1">
    <location>
        <begin position="196"/>
        <end position="215"/>
    </location>
</feature>
<sequence>MENTLPPLIPPPTPRRRHTVTLKLLFIAVLVLVLHVPLALINGLRQERSGNREAAHTRQRAELADAPAEAARIPTPAVAAAEGYRMVERSLKHSVLVLTLVFAAFFLFETLAGLRLHAVHYGLVGGALCLFYLALLALGEVLTPGLAYIGAAVASSLLIVGYSVSILHSYARAGSIAALLAAEHGVLYVVLRMEDYALLAGTAALFVVMAAVMFFTRHVDWFAQEAGVKTGP</sequence>
<keyword evidence="1" id="KW-0812">Transmembrane</keyword>
<keyword evidence="3" id="KW-1185">Reference proteome</keyword>
<keyword evidence="1" id="KW-1133">Transmembrane helix</keyword>
<dbReference type="InterPro" id="IPR010364">
    <property type="entry name" value="Uncharacterised_IM_CreD"/>
</dbReference>